<feature type="transmembrane region" description="Helical" evidence="1">
    <location>
        <begin position="52"/>
        <end position="70"/>
    </location>
</feature>
<proteinExistence type="predicted"/>
<accession>A0ABV8BNN4</accession>
<keyword evidence="1" id="KW-0472">Membrane</keyword>
<feature type="transmembrane region" description="Helical" evidence="1">
    <location>
        <begin position="12"/>
        <end position="31"/>
    </location>
</feature>
<sequence>MGETQTGTDNDMVLVHVALLPLTVAAAVLLCRNLDAAAVRGRFRPGTPVRSISVVLMLLGLGLAGMWLFYSLRFAFTGAPPGEPFVVAVLLVALVVMAVDTRRDTR</sequence>
<keyword evidence="3" id="KW-1185">Reference proteome</keyword>
<organism evidence="2 3">
    <name type="scientific">Lentzea rhizosphaerae</name>
    <dbReference type="NCBI Taxonomy" id="2041025"/>
    <lineage>
        <taxon>Bacteria</taxon>
        <taxon>Bacillati</taxon>
        <taxon>Actinomycetota</taxon>
        <taxon>Actinomycetes</taxon>
        <taxon>Pseudonocardiales</taxon>
        <taxon>Pseudonocardiaceae</taxon>
        <taxon>Lentzea</taxon>
    </lineage>
</organism>
<name>A0ABV8BNN4_9PSEU</name>
<reference evidence="3" key="1">
    <citation type="journal article" date="2019" name="Int. J. Syst. Evol. Microbiol.">
        <title>The Global Catalogue of Microorganisms (GCM) 10K type strain sequencing project: providing services to taxonomists for standard genome sequencing and annotation.</title>
        <authorList>
            <consortium name="The Broad Institute Genomics Platform"/>
            <consortium name="The Broad Institute Genome Sequencing Center for Infectious Disease"/>
            <person name="Wu L."/>
            <person name="Ma J."/>
        </authorList>
    </citation>
    <scope>NUCLEOTIDE SEQUENCE [LARGE SCALE GENOMIC DNA]</scope>
    <source>
        <strain evidence="3">CGMCC 4.7405</strain>
    </source>
</reference>
<evidence type="ECO:0000256" key="1">
    <source>
        <dbReference type="SAM" id="Phobius"/>
    </source>
</evidence>
<evidence type="ECO:0000313" key="3">
    <source>
        <dbReference type="Proteomes" id="UP001595690"/>
    </source>
</evidence>
<keyword evidence="1" id="KW-1133">Transmembrane helix</keyword>
<dbReference type="EMBL" id="JBHRZI010000007">
    <property type="protein sequence ID" value="MFC3890757.1"/>
    <property type="molecule type" value="Genomic_DNA"/>
</dbReference>
<feature type="transmembrane region" description="Helical" evidence="1">
    <location>
        <begin position="82"/>
        <end position="99"/>
    </location>
</feature>
<evidence type="ECO:0000313" key="2">
    <source>
        <dbReference type="EMBL" id="MFC3890757.1"/>
    </source>
</evidence>
<comment type="caution">
    <text evidence="2">The sequence shown here is derived from an EMBL/GenBank/DDBJ whole genome shotgun (WGS) entry which is preliminary data.</text>
</comment>
<keyword evidence="1" id="KW-0812">Transmembrane</keyword>
<dbReference type="RefSeq" id="WP_382369216.1">
    <property type="nucleotide sequence ID" value="NZ_JBHRZI010000007.1"/>
</dbReference>
<dbReference type="Proteomes" id="UP001595690">
    <property type="component" value="Unassembled WGS sequence"/>
</dbReference>
<gene>
    <name evidence="2" type="ORF">ACFOWZ_04675</name>
</gene>
<protein>
    <submittedName>
        <fullName evidence="2">Uncharacterized protein</fullName>
    </submittedName>
</protein>